<gene>
    <name evidence="1" type="ORF">LCMAC101_01660</name>
</gene>
<evidence type="ECO:0000313" key="1">
    <source>
        <dbReference type="EMBL" id="QBK85571.1"/>
    </source>
</evidence>
<organism evidence="1">
    <name type="scientific">Marseillevirus LCMAC101</name>
    <dbReference type="NCBI Taxonomy" id="2506602"/>
    <lineage>
        <taxon>Viruses</taxon>
        <taxon>Varidnaviria</taxon>
        <taxon>Bamfordvirae</taxon>
        <taxon>Nucleocytoviricota</taxon>
        <taxon>Megaviricetes</taxon>
        <taxon>Pimascovirales</taxon>
        <taxon>Pimascovirales incertae sedis</taxon>
        <taxon>Marseilleviridae</taxon>
    </lineage>
</organism>
<proteinExistence type="predicted"/>
<dbReference type="EMBL" id="MK500327">
    <property type="protein sequence ID" value="QBK85571.1"/>
    <property type="molecule type" value="Genomic_DNA"/>
</dbReference>
<reference evidence="1" key="1">
    <citation type="journal article" date="2019" name="MBio">
        <title>Virus Genomes from Deep Sea Sediments Expand the Ocean Megavirome and Support Independent Origins of Viral Gigantism.</title>
        <authorList>
            <person name="Backstrom D."/>
            <person name="Yutin N."/>
            <person name="Jorgensen S.L."/>
            <person name="Dharamshi J."/>
            <person name="Homa F."/>
            <person name="Zaremba-Niedwiedzka K."/>
            <person name="Spang A."/>
            <person name="Wolf Y.I."/>
            <person name="Koonin E.V."/>
            <person name="Ettema T.J."/>
        </authorList>
    </citation>
    <scope>NUCLEOTIDE SEQUENCE</scope>
</reference>
<name>A0A481YQS9_9VIRU</name>
<accession>A0A481YQS9</accession>
<sequence length="132" mass="15637">MVEIETKSCLNQNTRSKKLSIGEEMRAHRKTIIVKKPTISLFEKQYECWGTLPGHIFCGTCDCEAFYGIDNDNSNDPRCFLCLHHRSRHSKEFTGAKKPFKKGSLERMKKDIDRRKCWFPQFFYSRENHNKK</sequence>
<protein>
    <submittedName>
        <fullName evidence="1">Uncharacterized protein</fullName>
    </submittedName>
</protein>